<organism evidence="2 3">
    <name type="scientific">Arabidopsis arenosa</name>
    <name type="common">Sand rock-cress</name>
    <name type="synonym">Cardaminopsis arenosa</name>
    <dbReference type="NCBI Taxonomy" id="38785"/>
    <lineage>
        <taxon>Eukaryota</taxon>
        <taxon>Viridiplantae</taxon>
        <taxon>Streptophyta</taxon>
        <taxon>Embryophyta</taxon>
        <taxon>Tracheophyta</taxon>
        <taxon>Spermatophyta</taxon>
        <taxon>Magnoliopsida</taxon>
        <taxon>eudicotyledons</taxon>
        <taxon>Gunneridae</taxon>
        <taxon>Pentapetalae</taxon>
        <taxon>rosids</taxon>
        <taxon>malvids</taxon>
        <taxon>Brassicales</taxon>
        <taxon>Brassicaceae</taxon>
        <taxon>Camelineae</taxon>
        <taxon>Arabidopsis</taxon>
    </lineage>
</organism>
<feature type="region of interest" description="Disordered" evidence="1">
    <location>
        <begin position="115"/>
        <end position="157"/>
    </location>
</feature>
<keyword evidence="3" id="KW-1185">Reference proteome</keyword>
<evidence type="ECO:0000313" key="2">
    <source>
        <dbReference type="EMBL" id="CAE6106148.1"/>
    </source>
</evidence>
<feature type="compositionally biased region" description="Basic residues" evidence="1">
    <location>
        <begin position="132"/>
        <end position="148"/>
    </location>
</feature>
<dbReference type="EMBL" id="LR999456">
    <property type="protein sequence ID" value="CAE6106148.1"/>
    <property type="molecule type" value="Genomic_DNA"/>
</dbReference>
<accession>A0A8S2AI89</accession>
<dbReference type="Proteomes" id="UP000682877">
    <property type="component" value="Chromosome 6"/>
</dbReference>
<protein>
    <submittedName>
        <fullName evidence="2">Uncharacterized protein</fullName>
    </submittedName>
</protein>
<evidence type="ECO:0000256" key="1">
    <source>
        <dbReference type="SAM" id="MobiDB-lite"/>
    </source>
</evidence>
<feature type="compositionally biased region" description="Low complexity" evidence="1">
    <location>
        <begin position="120"/>
        <end position="131"/>
    </location>
</feature>
<gene>
    <name evidence="2" type="ORF">AARE701A_LOCUS15471</name>
</gene>
<name>A0A8S2AI89_ARAAE</name>
<sequence length="178" mass="20044">MGGDENLPDKPLDEKVSLDLTCGKEEILEELRICLPKWVTQEQVTDMIRGTCRNIVEIVDNFYEHETKFYEQVSAVISFTSRDGIGSCNHEALVSNLEFIHCETERSESCQPSQFHKLKSMSSSQKSSISPVKRKRKIKGKPKKKGKACSKVESVGPKQASITKFFNKVPSDESETKA</sequence>
<reference evidence="2" key="1">
    <citation type="submission" date="2021-01" db="EMBL/GenBank/DDBJ databases">
        <authorList>
            <person name="Bezrukov I."/>
        </authorList>
    </citation>
    <scope>NUCLEOTIDE SEQUENCE</scope>
</reference>
<evidence type="ECO:0000313" key="3">
    <source>
        <dbReference type="Proteomes" id="UP000682877"/>
    </source>
</evidence>
<proteinExistence type="predicted"/>
<dbReference type="AlphaFoldDB" id="A0A8S2AI89"/>